<dbReference type="Proteomes" id="UP000254958">
    <property type="component" value="Unassembled WGS sequence"/>
</dbReference>
<dbReference type="InterPro" id="IPR000531">
    <property type="entry name" value="Beta-barrel_TonB"/>
</dbReference>
<dbReference type="Gene3D" id="2.40.170.20">
    <property type="entry name" value="TonB-dependent receptor, beta-barrel domain"/>
    <property type="match status" value="1"/>
</dbReference>
<reference evidence="9 10" key="1">
    <citation type="submission" date="2018-07" db="EMBL/GenBank/DDBJ databases">
        <title>Genomic Encyclopedia of Type Strains, Phase IV (KMG-IV): sequencing the most valuable type-strain genomes for metagenomic binning, comparative biology and taxonomic classification.</title>
        <authorList>
            <person name="Goeker M."/>
        </authorList>
    </citation>
    <scope>NUCLEOTIDE SEQUENCE [LARGE SCALE GENOMIC DNA]</scope>
    <source>
        <strain evidence="9 10">DSM 5603</strain>
    </source>
</reference>
<dbReference type="SUPFAM" id="SSF56935">
    <property type="entry name" value="Porins"/>
    <property type="match status" value="1"/>
</dbReference>
<gene>
    <name evidence="9" type="ORF">C7453_11257</name>
</gene>
<keyword evidence="6" id="KW-1133">Transmembrane helix</keyword>
<protein>
    <submittedName>
        <fullName evidence="9">TonB-dependent receptor-like protein</fullName>
    </submittedName>
</protein>
<comment type="subcellular location">
    <subcellularLocation>
        <location evidence="1 4">Cell outer membrane</location>
    </subcellularLocation>
</comment>
<comment type="caution">
    <text evidence="9">The sequence shown here is derived from an EMBL/GenBank/DDBJ whole genome shotgun (WGS) entry which is preliminary data.</text>
</comment>
<evidence type="ECO:0000256" key="4">
    <source>
        <dbReference type="RuleBase" id="RU003357"/>
    </source>
</evidence>
<evidence type="ECO:0000256" key="6">
    <source>
        <dbReference type="SAM" id="Phobius"/>
    </source>
</evidence>
<keyword evidence="4" id="KW-0798">TonB box</keyword>
<comment type="similarity">
    <text evidence="4">Belongs to the TonB-dependent receptor family.</text>
</comment>
<sequence>MGDRQIKQTTARAFRRKNSFLLAFTAMSGMMYAHAYAQTAEPTTHATHKHSTKGKKTARKATTPAPTVTTAPATVVPATTVPATAAVSTQATSSVLQVPSTEPEAVTVTGTRLSQSRLTNVMAGSTVSAEQLRTRGYTDMGIALLRENTAFSLGDQTPIGTQGMAAGQSFSSLLGLGSQRTLTLIDGMRMVGGETASLYGNGSGSQVDVSTIPTSLIKQVDTRLGGAGATYGADAVAGVVNYQLDDHFTGVDFTAQGNWTQKLDAPGEKITFKFGHEFDHGRGGAVFDVEYRNMGGMLASDRPNITGANATTYQYAPIGTNPGYSRVLTPQVRNLIASPNGVPGLVPDDVPIYGGQVEAGIANAAGQPLMFSQDGKSLVPLTYNWATKSGFNSSGGNGTALQNYSQLYAPSSQLNLTTLGHYDITDHLHATWQGWYARGEASSLVGQGTWNTPYFDSNPLTAANYQNYTTVNGGFAMSTDNPFLTADERTTIKNALAAAGEPTDTFYLSRLNQDLDQGMYRTDLQMFRFQGGLSGDFDAVGRHFEWSAKGEYSKYMNDTFQPSINTQNLANALNATTDAAGNIVCAPGYVNSSAATRSSVCAPFNPFGTGQSSQAAVDYIISDAHYKNTNAQRDLQAEIHSTVVRLPAGQVRWDLGYEHRREGYSFNPGSFFSGEQQPDGTYKQYGNSTALPRTSGSYGTHEVFGELDVPLISPSMQMTGAYSLSATANGRYIHNSMTGSYWTYMFGGAWWPTKDFGLSGNYARSVRNPSVTELFAPKSTSYEFADDPCDGAYVNAGPNPGVRSANCARAGVPADFVSNIVSGTVPGRTGGNTHLQNETSKSFTGTLEFRPSFIPGLDMTGSFVDVKVGNEITYLAVEDLMNACYDSSSYPNNAYCNAFTRDPETHQITNFNEGYYNIANQHMQAVQANFDYAMPLSRFGLSRDAGTVEVRGNFTHYVKNNQTYLGSTYYKTGDTSNPSNLMTLNLNYYRGPLSFQWQTVYYGKSVYALQVPATAYEANNRPAFAYFNATFGYKITKNIDANFMINNITDALPKYPGTVSLTRYYEAILGRSFQLNIGAHF</sequence>
<dbReference type="Pfam" id="PF00593">
    <property type="entry name" value="TonB_dep_Rec_b-barrel"/>
    <property type="match status" value="1"/>
</dbReference>
<feature type="transmembrane region" description="Helical" evidence="6">
    <location>
        <begin position="20"/>
        <end position="37"/>
    </location>
</feature>
<evidence type="ECO:0000256" key="5">
    <source>
        <dbReference type="SAM" id="MobiDB-lite"/>
    </source>
</evidence>
<dbReference type="InterPro" id="IPR036942">
    <property type="entry name" value="Beta-barrel_TonB_sf"/>
</dbReference>
<evidence type="ECO:0000259" key="8">
    <source>
        <dbReference type="Pfam" id="PF07715"/>
    </source>
</evidence>
<keyword evidence="10" id="KW-1185">Reference proteome</keyword>
<dbReference type="PANTHER" id="PTHR47234:SF2">
    <property type="entry name" value="TONB-DEPENDENT RECEPTOR"/>
    <property type="match status" value="1"/>
</dbReference>
<dbReference type="InterPro" id="IPR012910">
    <property type="entry name" value="Plug_dom"/>
</dbReference>
<feature type="compositionally biased region" description="Basic residues" evidence="5">
    <location>
        <begin position="46"/>
        <end position="59"/>
    </location>
</feature>
<evidence type="ECO:0000256" key="1">
    <source>
        <dbReference type="ARBA" id="ARBA00004442"/>
    </source>
</evidence>
<name>A0A370FZH3_GLULI</name>
<dbReference type="RefSeq" id="WP_211311089.1">
    <property type="nucleotide sequence ID" value="NZ_BJMI01000021.1"/>
</dbReference>
<feature type="domain" description="TonB-dependent receptor-like beta-barrel" evidence="7">
    <location>
        <begin position="464"/>
        <end position="1048"/>
    </location>
</feature>
<accession>A0A370FZH3</accession>
<keyword evidence="3" id="KW-0998">Cell outer membrane</keyword>
<dbReference type="Gene3D" id="2.170.130.10">
    <property type="entry name" value="TonB-dependent receptor, plug domain"/>
    <property type="match status" value="1"/>
</dbReference>
<evidence type="ECO:0000256" key="3">
    <source>
        <dbReference type="ARBA" id="ARBA00023237"/>
    </source>
</evidence>
<dbReference type="GO" id="GO:0009279">
    <property type="term" value="C:cell outer membrane"/>
    <property type="evidence" value="ECO:0007669"/>
    <property type="project" value="UniProtKB-SubCell"/>
</dbReference>
<keyword evidence="6" id="KW-0812">Transmembrane</keyword>
<organism evidence="9 10">
    <name type="scientific">Gluconacetobacter liquefaciens</name>
    <name type="common">Acetobacter liquefaciens</name>
    <dbReference type="NCBI Taxonomy" id="89584"/>
    <lineage>
        <taxon>Bacteria</taxon>
        <taxon>Pseudomonadati</taxon>
        <taxon>Pseudomonadota</taxon>
        <taxon>Alphaproteobacteria</taxon>
        <taxon>Acetobacterales</taxon>
        <taxon>Acetobacteraceae</taxon>
        <taxon>Gluconacetobacter</taxon>
    </lineage>
</organism>
<evidence type="ECO:0000313" key="10">
    <source>
        <dbReference type="Proteomes" id="UP000254958"/>
    </source>
</evidence>
<feature type="region of interest" description="Disordered" evidence="5">
    <location>
        <begin position="40"/>
        <end position="67"/>
    </location>
</feature>
<dbReference type="InterPro" id="IPR037066">
    <property type="entry name" value="Plug_dom_sf"/>
</dbReference>
<evidence type="ECO:0000256" key="2">
    <source>
        <dbReference type="ARBA" id="ARBA00023136"/>
    </source>
</evidence>
<feature type="domain" description="TonB-dependent receptor plug" evidence="8">
    <location>
        <begin position="125"/>
        <end position="239"/>
    </location>
</feature>
<dbReference type="Pfam" id="PF07715">
    <property type="entry name" value="Plug"/>
    <property type="match status" value="1"/>
</dbReference>
<dbReference type="EMBL" id="QQAW01000012">
    <property type="protein sequence ID" value="RDI36176.1"/>
    <property type="molecule type" value="Genomic_DNA"/>
</dbReference>
<dbReference type="AlphaFoldDB" id="A0A370FZH3"/>
<evidence type="ECO:0000313" key="9">
    <source>
        <dbReference type="EMBL" id="RDI36176.1"/>
    </source>
</evidence>
<evidence type="ECO:0000259" key="7">
    <source>
        <dbReference type="Pfam" id="PF00593"/>
    </source>
</evidence>
<proteinExistence type="inferred from homology"/>
<dbReference type="PANTHER" id="PTHR47234">
    <property type="match status" value="1"/>
</dbReference>
<keyword evidence="9" id="KW-0675">Receptor</keyword>
<keyword evidence="2 4" id="KW-0472">Membrane</keyword>